<dbReference type="Proteomes" id="UP000027222">
    <property type="component" value="Unassembled WGS sequence"/>
</dbReference>
<sequence length="880" mass="99148">MNDSPLSIITYAPLPESPTEIHYQYQDTVTQIITPQRKPRRGGNNPRVNKWKRGSKVQQEDAEEPAQLGWDEVEGSAMNDGLGIDNIGMPDYEQSSDLFSSDFEQAAGQLVIEGGQFEETGAGVEGDQPPAGEAFSTFVEATLVGECGMYQLTDRLFVVNGWNRKKRESTGTWYHLQRTRHHSDGGWEATCLCPGSRNQTAVCFHARFIQEEILYRGNILSDDDKRAFLFSRSEDLLEESYLNYFSVPSHTRFHSIKNRAIVEHRGDDTGLGMWKCITANAEAGNIQFGGMAVSDTEGISESVSYTPLPLPIWARISSDPPAPPRFTFSEPPQFLGLNEGGTCCCFTPRATFNPLGPTFLRKCVVYTLTGAHEATIEVQKCTACSHRLIGPDCHSLGLFNLNNWTILAHDLLDDYTSEFSASETPFVAWVLVVSRCYQTRQSKIPFMNHKLFRQAWFSYMRLMQFGTDMCCAYCGPTPDITIWDGVTVAFSRRNLLPTLHPPTTIGESSVIREDVRPLSLLSPAGAVMDSTHPNFERDRGLVLRISKIPELVAKLKEVDMSLGKTFEKHFGLDAVLRKINTPEVYSKFFTELAANENALQFIPYPTLQNLRTFVRHPSHSTASSLRYIPVLRSLLLHEYRRGELDGDILGLCTWLYVRSLAVYESLKTHEGPGREASEQEKALDDWTKTGAYYGMPQIRERPSYPGIPYENASDQGGKDSIEPDVCHKYYSEYSKKRLTGGLMCVWCSHSVCYGFHCIPAAEGRNDVFSAIYTRWEKAPRVIIYDFACALQPYCMSREAEFFRDTLFLIDHFHSEEHKCSQACFLAPYCNENPELGRANSSAAECGNSGLKKIRKSIGFMRQDRATMQIQKMEVIESEST</sequence>
<dbReference type="OrthoDB" id="5598737at2759"/>
<gene>
    <name evidence="3" type="ORF">GALMADRAFT_143401</name>
</gene>
<dbReference type="PANTHER" id="PTHR34305">
    <property type="entry name" value="EXPRESSED PROTEIN"/>
    <property type="match status" value="1"/>
</dbReference>
<evidence type="ECO:0000313" key="3">
    <source>
        <dbReference type="EMBL" id="KDR72062.1"/>
    </source>
</evidence>
<proteinExistence type="predicted"/>
<evidence type="ECO:0000256" key="1">
    <source>
        <dbReference type="SAM" id="MobiDB-lite"/>
    </source>
</evidence>
<organism evidence="3 4">
    <name type="scientific">Galerina marginata (strain CBS 339.88)</name>
    <dbReference type="NCBI Taxonomy" id="685588"/>
    <lineage>
        <taxon>Eukaryota</taxon>
        <taxon>Fungi</taxon>
        <taxon>Dikarya</taxon>
        <taxon>Basidiomycota</taxon>
        <taxon>Agaricomycotina</taxon>
        <taxon>Agaricomycetes</taxon>
        <taxon>Agaricomycetidae</taxon>
        <taxon>Agaricales</taxon>
        <taxon>Agaricineae</taxon>
        <taxon>Strophariaceae</taxon>
        <taxon>Galerina</taxon>
    </lineage>
</organism>
<dbReference type="AlphaFoldDB" id="A0A067SPV0"/>
<dbReference type="InterPro" id="IPR040648">
    <property type="entry name" value="HMGXB3_CxC4"/>
</dbReference>
<name>A0A067SPV0_GALM3</name>
<dbReference type="Pfam" id="PF18717">
    <property type="entry name" value="CxC4"/>
    <property type="match status" value="1"/>
</dbReference>
<feature type="region of interest" description="Disordered" evidence="1">
    <location>
        <begin position="35"/>
        <end position="66"/>
    </location>
</feature>
<dbReference type="HOGENOM" id="CLU_017505_0_0_1"/>
<reference evidence="4" key="1">
    <citation type="journal article" date="2014" name="Proc. Natl. Acad. Sci. U.S.A.">
        <title>Extensive sampling of basidiomycete genomes demonstrates inadequacy of the white-rot/brown-rot paradigm for wood decay fungi.</title>
        <authorList>
            <person name="Riley R."/>
            <person name="Salamov A.A."/>
            <person name="Brown D.W."/>
            <person name="Nagy L.G."/>
            <person name="Floudas D."/>
            <person name="Held B.W."/>
            <person name="Levasseur A."/>
            <person name="Lombard V."/>
            <person name="Morin E."/>
            <person name="Otillar R."/>
            <person name="Lindquist E.A."/>
            <person name="Sun H."/>
            <person name="LaButti K.M."/>
            <person name="Schmutz J."/>
            <person name="Jabbour D."/>
            <person name="Luo H."/>
            <person name="Baker S.E."/>
            <person name="Pisabarro A.G."/>
            <person name="Walton J.D."/>
            <person name="Blanchette R.A."/>
            <person name="Henrissat B."/>
            <person name="Martin F."/>
            <person name="Cullen D."/>
            <person name="Hibbett D.S."/>
            <person name="Grigoriev I.V."/>
        </authorList>
    </citation>
    <scope>NUCLEOTIDE SEQUENCE [LARGE SCALE GENOMIC DNA]</scope>
    <source>
        <strain evidence="4">CBS 339.88</strain>
    </source>
</reference>
<accession>A0A067SPV0</accession>
<evidence type="ECO:0000259" key="2">
    <source>
        <dbReference type="Pfam" id="PF18717"/>
    </source>
</evidence>
<feature type="domain" description="HMG" evidence="2">
    <location>
        <begin position="330"/>
        <end position="459"/>
    </location>
</feature>
<protein>
    <recommendedName>
        <fullName evidence="2">HMG domain-containing protein</fullName>
    </recommendedName>
</protein>
<dbReference type="PANTHER" id="PTHR34305:SF1">
    <property type="entry name" value="SWIM-TYPE DOMAIN-CONTAINING PROTEIN"/>
    <property type="match status" value="1"/>
</dbReference>
<dbReference type="EMBL" id="KL142390">
    <property type="protein sequence ID" value="KDR72062.1"/>
    <property type="molecule type" value="Genomic_DNA"/>
</dbReference>
<keyword evidence="4" id="KW-1185">Reference proteome</keyword>
<evidence type="ECO:0000313" key="4">
    <source>
        <dbReference type="Proteomes" id="UP000027222"/>
    </source>
</evidence>